<organism evidence="2 3">
    <name type="scientific">Candidatus Methanoperedens nitratireducens</name>
    <dbReference type="NCBI Taxonomy" id="1392998"/>
    <lineage>
        <taxon>Archaea</taxon>
        <taxon>Methanobacteriati</taxon>
        <taxon>Methanobacteriota</taxon>
        <taxon>Stenosarchaea group</taxon>
        <taxon>Methanomicrobia</taxon>
        <taxon>Methanosarcinales</taxon>
        <taxon>ANME-2 cluster</taxon>
        <taxon>Candidatus Methanoperedentaceae</taxon>
        <taxon>Candidatus Methanoperedens</taxon>
    </lineage>
</organism>
<proteinExistence type="predicted"/>
<dbReference type="AlphaFoldDB" id="A0A0P8A6K6"/>
<reference evidence="2 3" key="1">
    <citation type="submission" date="2015-09" db="EMBL/GenBank/DDBJ databases">
        <title>A metagenomics-based metabolic model of nitrate-dependent anaerobic oxidation of methane by Methanoperedens-like archaea.</title>
        <authorList>
            <person name="Arshad A."/>
            <person name="Speth D.R."/>
            <person name="De Graaf R.M."/>
            <person name="Op Den Camp H.J."/>
            <person name="Jetten M.S."/>
            <person name="Welte C.U."/>
        </authorList>
    </citation>
    <scope>NUCLEOTIDE SEQUENCE [LARGE SCALE GENOMIC DNA]</scope>
</reference>
<feature type="non-terminal residue" evidence="2">
    <location>
        <position position="1"/>
    </location>
</feature>
<sequence>DHMTFDREEIKKEEAKAIRTAILDLVCEEIYKPFFRRHEEFVRITNRNYLLLVVLQLILIAILLMSWLW</sequence>
<name>A0A0P8A6K6_9EURY</name>
<evidence type="ECO:0000256" key="1">
    <source>
        <dbReference type="SAM" id="Phobius"/>
    </source>
</evidence>
<keyword evidence="1" id="KW-0812">Transmembrane</keyword>
<dbReference type="Proteomes" id="UP000050360">
    <property type="component" value="Unassembled WGS sequence"/>
</dbReference>
<feature type="transmembrane region" description="Helical" evidence="1">
    <location>
        <begin position="49"/>
        <end position="68"/>
    </location>
</feature>
<evidence type="ECO:0000313" key="3">
    <source>
        <dbReference type="Proteomes" id="UP000050360"/>
    </source>
</evidence>
<protein>
    <submittedName>
        <fullName evidence="2">Uncharacterized protein</fullName>
    </submittedName>
</protein>
<accession>A0A0P8A6K6</accession>
<gene>
    <name evidence="2" type="ORF">MPEBLZ_03236</name>
</gene>
<comment type="caution">
    <text evidence="2">The sequence shown here is derived from an EMBL/GenBank/DDBJ whole genome shotgun (WGS) entry which is preliminary data.</text>
</comment>
<evidence type="ECO:0000313" key="2">
    <source>
        <dbReference type="EMBL" id="KPQ42214.1"/>
    </source>
</evidence>
<keyword evidence="1" id="KW-0472">Membrane</keyword>
<dbReference type="EMBL" id="LKCM01000256">
    <property type="protein sequence ID" value="KPQ42214.1"/>
    <property type="molecule type" value="Genomic_DNA"/>
</dbReference>
<keyword evidence="1" id="KW-1133">Transmembrane helix</keyword>